<evidence type="ECO:0000256" key="1">
    <source>
        <dbReference type="SAM" id="MobiDB-lite"/>
    </source>
</evidence>
<dbReference type="EMBL" id="AXCN02002583">
    <property type="status" value="NOT_ANNOTATED_CDS"/>
    <property type="molecule type" value="Genomic_DNA"/>
</dbReference>
<keyword evidence="2" id="KW-0472">Membrane</keyword>
<dbReference type="AlphaFoldDB" id="A0A182QEY2"/>
<dbReference type="Proteomes" id="UP000075886">
    <property type="component" value="Unassembled WGS sequence"/>
</dbReference>
<keyword evidence="4" id="KW-1185">Reference proteome</keyword>
<keyword evidence="2" id="KW-1133">Transmembrane helix</keyword>
<dbReference type="EnsemblMetazoa" id="AFAF008792-RA">
    <property type="protein sequence ID" value="AFAF008792-PA"/>
    <property type="gene ID" value="AFAF008792"/>
</dbReference>
<organism evidence="3 4">
    <name type="scientific">Anopheles farauti</name>
    <dbReference type="NCBI Taxonomy" id="69004"/>
    <lineage>
        <taxon>Eukaryota</taxon>
        <taxon>Metazoa</taxon>
        <taxon>Ecdysozoa</taxon>
        <taxon>Arthropoda</taxon>
        <taxon>Hexapoda</taxon>
        <taxon>Insecta</taxon>
        <taxon>Pterygota</taxon>
        <taxon>Neoptera</taxon>
        <taxon>Endopterygota</taxon>
        <taxon>Diptera</taxon>
        <taxon>Nematocera</taxon>
        <taxon>Culicoidea</taxon>
        <taxon>Culicidae</taxon>
        <taxon>Anophelinae</taxon>
        <taxon>Anopheles</taxon>
    </lineage>
</organism>
<sequence>AGTAFTAVVASGAGAVSGTGAASSSDVACGTDSASPECAASAGGASSRAGATSVATTVQSSIPSSSSSDDGMSMATSGDFGGALVFAGGAALVGVLGSSAIPDRRRITTAGVRCGCAAVLRSPDTDSALGRRTLFSSVRGEGRLQFNQLFGPGSVNGQFLLQHRVLLEELQLLLLQGRNSLGQLGYC</sequence>
<feature type="region of interest" description="Disordered" evidence="1">
    <location>
        <begin position="17"/>
        <end position="45"/>
    </location>
</feature>
<evidence type="ECO:0000256" key="2">
    <source>
        <dbReference type="SAM" id="Phobius"/>
    </source>
</evidence>
<evidence type="ECO:0000313" key="3">
    <source>
        <dbReference type="EnsemblMetazoa" id="AFAF008792-PA"/>
    </source>
</evidence>
<keyword evidence="2" id="KW-0812">Transmembrane</keyword>
<accession>A0A182QEY2</accession>
<reference evidence="3" key="2">
    <citation type="submission" date="2020-05" db="UniProtKB">
        <authorList>
            <consortium name="EnsemblMetazoa"/>
        </authorList>
    </citation>
    <scope>IDENTIFICATION</scope>
    <source>
        <strain evidence="3">FAR1</strain>
    </source>
</reference>
<reference evidence="4" key="1">
    <citation type="submission" date="2014-01" db="EMBL/GenBank/DDBJ databases">
        <title>The Genome Sequence of Anopheles farauti FAR1 (V2).</title>
        <authorList>
            <consortium name="The Broad Institute Genomics Platform"/>
            <person name="Neafsey D.E."/>
            <person name="Besansky N."/>
            <person name="Howell P."/>
            <person name="Walton C."/>
            <person name="Young S.K."/>
            <person name="Zeng Q."/>
            <person name="Gargeya S."/>
            <person name="Fitzgerald M."/>
            <person name="Haas B."/>
            <person name="Abouelleil A."/>
            <person name="Allen A.W."/>
            <person name="Alvarado L."/>
            <person name="Arachchi H.M."/>
            <person name="Berlin A.M."/>
            <person name="Chapman S.B."/>
            <person name="Gainer-Dewar J."/>
            <person name="Goldberg J."/>
            <person name="Griggs A."/>
            <person name="Gujja S."/>
            <person name="Hansen M."/>
            <person name="Howarth C."/>
            <person name="Imamovic A."/>
            <person name="Ireland A."/>
            <person name="Larimer J."/>
            <person name="McCowan C."/>
            <person name="Murphy C."/>
            <person name="Pearson M."/>
            <person name="Poon T.W."/>
            <person name="Priest M."/>
            <person name="Roberts A."/>
            <person name="Saif S."/>
            <person name="Shea T."/>
            <person name="Sisk P."/>
            <person name="Sykes S."/>
            <person name="Wortman J."/>
            <person name="Nusbaum C."/>
            <person name="Birren B."/>
        </authorList>
    </citation>
    <scope>NUCLEOTIDE SEQUENCE [LARGE SCALE GENOMIC DNA]</scope>
    <source>
        <strain evidence="4">FAR1</strain>
    </source>
</reference>
<dbReference type="EMBL" id="AXCN02002582">
    <property type="status" value="NOT_ANNOTATED_CDS"/>
    <property type="molecule type" value="Genomic_DNA"/>
</dbReference>
<proteinExistence type="predicted"/>
<name>A0A182QEY2_9DIPT</name>
<evidence type="ECO:0000313" key="4">
    <source>
        <dbReference type="Proteomes" id="UP000075886"/>
    </source>
</evidence>
<feature type="transmembrane region" description="Helical" evidence="2">
    <location>
        <begin position="80"/>
        <end position="101"/>
    </location>
</feature>
<protein>
    <submittedName>
        <fullName evidence="3">Uncharacterized protein</fullName>
    </submittedName>
</protein>
<dbReference type="VEuPathDB" id="VectorBase:AFAF008792"/>